<evidence type="ECO:0000259" key="1">
    <source>
        <dbReference type="PROSITE" id="PS50991"/>
    </source>
</evidence>
<reference evidence="2 3" key="1">
    <citation type="submission" date="2017-03" db="EMBL/GenBank/DDBJ databases">
        <authorList>
            <person name="Afonso C.L."/>
            <person name="Miller P.J."/>
            <person name="Scott M.A."/>
            <person name="Spackman E."/>
            <person name="Goraichik I."/>
            <person name="Dimitrov K.M."/>
            <person name="Suarez D.L."/>
            <person name="Swayne D.E."/>
        </authorList>
    </citation>
    <scope>NUCLEOTIDE SEQUENCE [LARGE SCALE GENOMIC DNA]</scope>
    <source>
        <strain evidence="2 3">CECT 8625</strain>
    </source>
</reference>
<evidence type="ECO:0000313" key="2">
    <source>
        <dbReference type="EMBL" id="SLN62598.1"/>
    </source>
</evidence>
<dbReference type="GO" id="GO:0005737">
    <property type="term" value="C:cytoplasm"/>
    <property type="evidence" value="ECO:0007669"/>
    <property type="project" value="TreeGrafter"/>
</dbReference>
<gene>
    <name evidence="2" type="primary">cfiA</name>
    <name evidence="2" type="ORF">ROJ8625_03153</name>
</gene>
<dbReference type="InterPro" id="IPR013785">
    <property type="entry name" value="Aldolase_TIM"/>
</dbReference>
<dbReference type="PANTHER" id="PTHR43778">
    <property type="entry name" value="PYRUVATE CARBOXYLASE"/>
    <property type="match status" value="1"/>
</dbReference>
<dbReference type="InterPro" id="IPR000891">
    <property type="entry name" value="PYR_CT"/>
</dbReference>
<dbReference type="PROSITE" id="PS50991">
    <property type="entry name" value="PYR_CT"/>
    <property type="match status" value="1"/>
</dbReference>
<dbReference type="GO" id="GO:0034029">
    <property type="term" value="F:2-oxoglutarate carboxylase activity"/>
    <property type="evidence" value="ECO:0007669"/>
    <property type="project" value="UniProtKB-EC"/>
</dbReference>
<feature type="domain" description="Pyruvate carboxyltransferase" evidence="1">
    <location>
        <begin position="5"/>
        <end position="265"/>
    </location>
</feature>
<dbReference type="EC" id="6.4.1.7" evidence="2"/>
<protein>
    <submittedName>
        <fullName evidence="2">2-oxoglutarate carboxylase large subunit</fullName>
        <ecNumber evidence="2">6.4.1.7</ecNumber>
    </submittedName>
</protein>
<dbReference type="Pfam" id="PF00682">
    <property type="entry name" value="HMGL-like"/>
    <property type="match status" value="1"/>
</dbReference>
<dbReference type="Gene3D" id="3.20.20.70">
    <property type="entry name" value="Aldolase class I"/>
    <property type="match status" value="1"/>
</dbReference>
<dbReference type="SUPFAM" id="SSF89000">
    <property type="entry name" value="post-HMGL domain-like"/>
    <property type="match status" value="1"/>
</dbReference>
<dbReference type="EMBL" id="FWFK01000006">
    <property type="protein sequence ID" value="SLN62598.1"/>
    <property type="molecule type" value="Genomic_DNA"/>
</dbReference>
<dbReference type="PANTHER" id="PTHR43778:SF2">
    <property type="entry name" value="PYRUVATE CARBOXYLASE, MITOCHONDRIAL"/>
    <property type="match status" value="1"/>
</dbReference>
<dbReference type="Proteomes" id="UP000193570">
    <property type="component" value="Unassembled WGS sequence"/>
</dbReference>
<dbReference type="OrthoDB" id="9769961at2"/>
<dbReference type="GO" id="GO:0006094">
    <property type="term" value="P:gluconeogenesis"/>
    <property type="evidence" value="ECO:0007669"/>
    <property type="project" value="TreeGrafter"/>
</dbReference>
<organism evidence="2 3">
    <name type="scientific">Roseivivax jejudonensis</name>
    <dbReference type="NCBI Taxonomy" id="1529041"/>
    <lineage>
        <taxon>Bacteria</taxon>
        <taxon>Pseudomonadati</taxon>
        <taxon>Pseudomonadota</taxon>
        <taxon>Alphaproteobacteria</taxon>
        <taxon>Rhodobacterales</taxon>
        <taxon>Roseobacteraceae</taxon>
        <taxon>Roseivivax</taxon>
    </lineage>
</organism>
<dbReference type="Pfam" id="PF02436">
    <property type="entry name" value="PYC_OADA"/>
    <property type="match status" value="1"/>
</dbReference>
<proteinExistence type="predicted"/>
<keyword evidence="3" id="KW-1185">Reference proteome</keyword>
<name>A0A1X6ZVG9_9RHOB</name>
<dbReference type="RefSeq" id="WP_159456782.1">
    <property type="nucleotide sequence ID" value="NZ_FWFK01000006.1"/>
</dbReference>
<dbReference type="AlphaFoldDB" id="A0A1X6ZVG9"/>
<accession>A0A1X6ZVG9</accession>
<sequence length="485" mass="54247">MNASVHIIDTTLRDGQQSLWAMNMRTGWMLPALDRLDRAGYEAMEFFVPVVQIKKMIRDLEEDPFEWLRRGTARAKQTPLRLHAGYRSGLGKVPEAVSKLMVRTIIDAGITTARISDPWNDFGTLKEEHDEMRRMGMESVVNLIYSVSPRHTTEYFVQRTRDAAALRPYRLCFKDVGGLLTPERARELLPRVLEAAGDIPVEFHNHCNNGLGAFNAQEAVAMGIRHVHSAVPPLADGSSQPSVLDIVRNLHARGYDVPLELDPVRETSEFLTRIAAREGLAIGAPRAYDETLYAHQIPGGMISNLEYQLAKVGMGDRMDLIREEAARVRADLGYPIMVTPLSQFVGTQAAINVITGDRYKQVSDETIQYALGQWGREALDHMDGTVRDRILDRPRAREIAAIEPEEPSLEEVRRAAGADLTDEELIVRAYVDDAAVQLMRRLPPPDEEPFARSPVVELVAQLAAQSAQHEISMTTGDLSVRLSKR</sequence>
<dbReference type="GO" id="GO:0004736">
    <property type="term" value="F:pyruvate carboxylase activity"/>
    <property type="evidence" value="ECO:0007669"/>
    <property type="project" value="TreeGrafter"/>
</dbReference>
<dbReference type="SUPFAM" id="SSF51569">
    <property type="entry name" value="Aldolase"/>
    <property type="match status" value="1"/>
</dbReference>
<dbReference type="InterPro" id="IPR055268">
    <property type="entry name" value="PCB-like"/>
</dbReference>
<evidence type="ECO:0000313" key="3">
    <source>
        <dbReference type="Proteomes" id="UP000193570"/>
    </source>
</evidence>
<dbReference type="InterPro" id="IPR003379">
    <property type="entry name" value="Carboxylase_cons_dom"/>
</dbReference>
<keyword evidence="2" id="KW-0436">Ligase</keyword>